<comment type="caution">
    <text evidence="9">The sequence shown here is derived from an EMBL/GenBank/DDBJ whole genome shotgun (WGS) entry which is preliminary data.</text>
</comment>
<sequence length="270" mass="29849">MSTPLLRVDDLHKQYGNTQILKGISFDLERRETVAIIGPSGSGKSTCLRCINYLETPSAGHIFLEQELIGEKKLHNKLLRRMNDTELAPQRQEIAMVFQLFYLWPHLTVRDNVAIGPMKVRGMPRAQAYELADAMLDKVQMLHKAASYPEMLSGGQQQRVAIARALAQQPKVILFDEPTSALDPELVGEVLNVIKKLAQEDRSMILVTHEIRFAREVADRVIFMDGGHIIEQGTPQQVIDNPQHERTRAFLGQIGAGAPAAPAAAGGSAA</sequence>
<evidence type="ECO:0000256" key="3">
    <source>
        <dbReference type="ARBA" id="ARBA00022448"/>
    </source>
</evidence>
<keyword evidence="6 9" id="KW-0067">ATP-binding</keyword>
<comment type="similarity">
    <text evidence="2">Belongs to the ABC transporter superfamily.</text>
</comment>
<evidence type="ECO:0000256" key="4">
    <source>
        <dbReference type="ARBA" id="ARBA00022475"/>
    </source>
</evidence>
<dbReference type="InterPro" id="IPR050086">
    <property type="entry name" value="MetN_ABC_transporter-like"/>
</dbReference>
<dbReference type="GO" id="GO:0005524">
    <property type="term" value="F:ATP binding"/>
    <property type="evidence" value="ECO:0007669"/>
    <property type="project" value="UniProtKB-KW"/>
</dbReference>
<evidence type="ECO:0000256" key="5">
    <source>
        <dbReference type="ARBA" id="ARBA00022741"/>
    </source>
</evidence>
<evidence type="ECO:0000256" key="6">
    <source>
        <dbReference type="ARBA" id="ARBA00022840"/>
    </source>
</evidence>
<dbReference type="InterPro" id="IPR003439">
    <property type="entry name" value="ABC_transporter-like_ATP-bd"/>
</dbReference>
<dbReference type="CDD" id="cd03262">
    <property type="entry name" value="ABC_HisP_GlnQ"/>
    <property type="match status" value="1"/>
</dbReference>
<gene>
    <name evidence="9" type="ORF">PQR62_23105</name>
</gene>
<comment type="subcellular location">
    <subcellularLocation>
        <location evidence="1">Cell membrane</location>
        <topology evidence="1">Peripheral membrane protein</topology>
    </subcellularLocation>
</comment>
<dbReference type="InterPro" id="IPR017871">
    <property type="entry name" value="ABC_transporter-like_CS"/>
</dbReference>
<dbReference type="InterPro" id="IPR030679">
    <property type="entry name" value="ABC_ATPase_HisP-typ"/>
</dbReference>
<dbReference type="Gene3D" id="3.40.50.300">
    <property type="entry name" value="P-loop containing nucleotide triphosphate hydrolases"/>
    <property type="match status" value="1"/>
</dbReference>
<dbReference type="PANTHER" id="PTHR43166">
    <property type="entry name" value="AMINO ACID IMPORT ATP-BINDING PROTEIN"/>
    <property type="match status" value="1"/>
</dbReference>
<evidence type="ECO:0000313" key="10">
    <source>
        <dbReference type="Proteomes" id="UP001629246"/>
    </source>
</evidence>
<evidence type="ECO:0000256" key="2">
    <source>
        <dbReference type="ARBA" id="ARBA00005417"/>
    </source>
</evidence>
<dbReference type="PANTHER" id="PTHR43166:SF35">
    <property type="entry name" value="L-CYSTINE IMPORT ATP-BINDING PROTEIN TCYN"/>
    <property type="match status" value="1"/>
</dbReference>
<keyword evidence="3" id="KW-0813">Transport</keyword>
<dbReference type="InterPro" id="IPR027417">
    <property type="entry name" value="P-loop_NTPase"/>
</dbReference>
<keyword evidence="4" id="KW-1003">Cell membrane</keyword>
<dbReference type="InterPro" id="IPR003593">
    <property type="entry name" value="AAA+_ATPase"/>
</dbReference>
<evidence type="ECO:0000259" key="8">
    <source>
        <dbReference type="PROSITE" id="PS50893"/>
    </source>
</evidence>
<dbReference type="PROSITE" id="PS00211">
    <property type="entry name" value="ABC_TRANSPORTER_1"/>
    <property type="match status" value="1"/>
</dbReference>
<evidence type="ECO:0000313" key="9">
    <source>
        <dbReference type="EMBL" id="MFL9927180.1"/>
    </source>
</evidence>
<evidence type="ECO:0000256" key="7">
    <source>
        <dbReference type="ARBA" id="ARBA00023136"/>
    </source>
</evidence>
<accession>A0ABW9AGG8</accession>
<feature type="domain" description="ABC transporter" evidence="8">
    <location>
        <begin position="6"/>
        <end position="251"/>
    </location>
</feature>
<name>A0ABW9AGG8_9BURK</name>
<reference evidence="9 10" key="1">
    <citation type="journal article" date="2024" name="Chem. Sci.">
        <title>Discovery of megapolipeptins by genome mining of a Burkholderiales bacteria collection.</title>
        <authorList>
            <person name="Paulo B.S."/>
            <person name="Recchia M.J.J."/>
            <person name="Lee S."/>
            <person name="Fergusson C.H."/>
            <person name="Romanowski S.B."/>
            <person name="Hernandez A."/>
            <person name="Krull N."/>
            <person name="Liu D.Y."/>
            <person name="Cavanagh H."/>
            <person name="Bos A."/>
            <person name="Gray C.A."/>
            <person name="Murphy B.T."/>
            <person name="Linington R.G."/>
            <person name="Eustaquio A.S."/>
        </authorList>
    </citation>
    <scope>NUCLEOTIDE SEQUENCE [LARGE SCALE GENOMIC DNA]</scope>
    <source>
        <strain evidence="9 10">RL21-008-BIB-A</strain>
    </source>
</reference>
<protein>
    <submittedName>
        <fullName evidence="9">Amino acid ABC transporter ATP-binding protein</fullName>
    </submittedName>
</protein>
<dbReference type="PIRSF" id="PIRSF039085">
    <property type="entry name" value="ABC_ATPase_HisP"/>
    <property type="match status" value="1"/>
</dbReference>
<keyword evidence="7" id="KW-0472">Membrane</keyword>
<evidence type="ECO:0000256" key="1">
    <source>
        <dbReference type="ARBA" id="ARBA00004202"/>
    </source>
</evidence>
<dbReference type="SUPFAM" id="SSF52540">
    <property type="entry name" value="P-loop containing nucleoside triphosphate hydrolases"/>
    <property type="match status" value="1"/>
</dbReference>
<dbReference type="EMBL" id="JAQQFM010000012">
    <property type="protein sequence ID" value="MFL9927180.1"/>
    <property type="molecule type" value="Genomic_DNA"/>
</dbReference>
<dbReference type="RefSeq" id="WP_408160419.1">
    <property type="nucleotide sequence ID" value="NZ_JAQQFM010000012.1"/>
</dbReference>
<dbReference type="Pfam" id="PF00005">
    <property type="entry name" value="ABC_tran"/>
    <property type="match status" value="1"/>
</dbReference>
<dbReference type="PROSITE" id="PS50893">
    <property type="entry name" value="ABC_TRANSPORTER_2"/>
    <property type="match status" value="1"/>
</dbReference>
<organism evidence="9 10">
    <name type="scientific">Herbaspirillum lusitanum</name>
    <dbReference type="NCBI Taxonomy" id="213312"/>
    <lineage>
        <taxon>Bacteria</taxon>
        <taxon>Pseudomonadati</taxon>
        <taxon>Pseudomonadota</taxon>
        <taxon>Betaproteobacteria</taxon>
        <taxon>Burkholderiales</taxon>
        <taxon>Oxalobacteraceae</taxon>
        <taxon>Herbaspirillum</taxon>
    </lineage>
</organism>
<dbReference type="Proteomes" id="UP001629246">
    <property type="component" value="Unassembled WGS sequence"/>
</dbReference>
<dbReference type="SMART" id="SM00382">
    <property type="entry name" value="AAA"/>
    <property type="match status" value="1"/>
</dbReference>
<keyword evidence="5" id="KW-0547">Nucleotide-binding</keyword>
<keyword evidence="10" id="KW-1185">Reference proteome</keyword>
<proteinExistence type="inferred from homology"/>